<protein>
    <recommendedName>
        <fullName evidence="11">2-amino-3-ketobutyrate coenzyme A ligase</fullName>
        <shortName evidence="11">AKB ligase</shortName>
        <ecNumber evidence="11">2.3.1.29</ecNumber>
    </recommendedName>
    <alternativeName>
        <fullName evidence="11">Glycine acetyltransferase</fullName>
    </alternativeName>
</protein>
<comment type="catalytic activity">
    <reaction evidence="11">
        <text>glycine + acetyl-CoA = (2S)-2-amino-3-oxobutanoate + CoA</text>
        <dbReference type="Rhea" id="RHEA:20736"/>
        <dbReference type="ChEBI" id="CHEBI:57287"/>
        <dbReference type="ChEBI" id="CHEBI:57288"/>
        <dbReference type="ChEBI" id="CHEBI:57305"/>
        <dbReference type="ChEBI" id="CHEBI:78948"/>
        <dbReference type="EC" id="2.3.1.29"/>
    </reaction>
</comment>
<dbReference type="InterPro" id="IPR004839">
    <property type="entry name" value="Aminotransferase_I/II_large"/>
</dbReference>
<dbReference type="InterPro" id="IPR015422">
    <property type="entry name" value="PyrdxlP-dep_Trfase_small"/>
</dbReference>
<evidence type="ECO:0000256" key="2">
    <source>
        <dbReference type="ARBA" id="ARBA00004991"/>
    </source>
</evidence>
<comment type="pathway">
    <text evidence="1">Lipid metabolism; sphingolipid metabolism.</text>
</comment>
<gene>
    <name evidence="11" type="primary">kbl</name>
    <name evidence="13" type="ORF">EZS26_002057</name>
</gene>
<dbReference type="InterPro" id="IPR015424">
    <property type="entry name" value="PyrdxlP-dep_Trfase"/>
</dbReference>
<dbReference type="InterPro" id="IPR050087">
    <property type="entry name" value="AON_synthase_class-II"/>
</dbReference>
<comment type="subunit">
    <text evidence="11">Homodimer.</text>
</comment>
<dbReference type="GO" id="GO:0016020">
    <property type="term" value="C:membrane"/>
    <property type="evidence" value="ECO:0007669"/>
    <property type="project" value="GOC"/>
</dbReference>
<reference evidence="13 14" key="1">
    <citation type="submission" date="2019-03" db="EMBL/GenBank/DDBJ databases">
        <title>Single cell metagenomics reveals metabolic interactions within the superorganism composed of flagellate Streblomastix strix and complex community of Bacteroidetes bacteria on its surface.</title>
        <authorList>
            <person name="Treitli S.C."/>
            <person name="Kolisko M."/>
            <person name="Husnik F."/>
            <person name="Keeling P."/>
            <person name="Hampl V."/>
        </authorList>
    </citation>
    <scope>NUCLEOTIDE SEQUENCE [LARGE SCALE GENOMIC DNA]</scope>
    <source>
        <strain evidence="13">St1</strain>
    </source>
</reference>
<comment type="similarity">
    <text evidence="3 11">Belongs to the class-II pyridoxal-phosphate-dependent aminotransferase family.</text>
</comment>
<keyword evidence="4 11" id="KW-0808">Transferase</keyword>
<dbReference type="Gene3D" id="3.90.1150.10">
    <property type="entry name" value="Aspartate Aminotransferase, domain 1"/>
    <property type="match status" value="1"/>
</dbReference>
<feature type="binding site" evidence="11">
    <location>
        <position position="389"/>
    </location>
    <ligand>
        <name>substrate</name>
    </ligand>
</feature>
<comment type="caution">
    <text evidence="13">The sequence shown here is derived from an EMBL/GenBank/DDBJ whole genome shotgun (WGS) entry which is preliminary data.</text>
</comment>
<feature type="binding site" evidence="11">
    <location>
        <position position="159"/>
    </location>
    <ligand>
        <name>substrate</name>
    </ligand>
</feature>
<name>A0A5M8P036_9BACT</name>
<proteinExistence type="inferred from homology"/>
<keyword evidence="5 11" id="KW-0663">Pyridoxal phosphate</keyword>
<keyword evidence="7" id="KW-0443">Lipid metabolism</keyword>
<feature type="modified residue" description="N6-(pyridoxal phosphate)lysine" evidence="11">
    <location>
        <position position="265"/>
    </location>
</feature>
<evidence type="ECO:0000259" key="12">
    <source>
        <dbReference type="Pfam" id="PF00155"/>
    </source>
</evidence>
<dbReference type="HAMAP" id="MF_00985">
    <property type="entry name" value="2am3keto_CoA_ligase"/>
    <property type="match status" value="1"/>
</dbReference>
<evidence type="ECO:0000256" key="11">
    <source>
        <dbReference type="HAMAP-Rule" id="MF_00985"/>
    </source>
</evidence>
<evidence type="ECO:0000256" key="1">
    <source>
        <dbReference type="ARBA" id="ARBA00004760"/>
    </source>
</evidence>
<evidence type="ECO:0000313" key="14">
    <source>
        <dbReference type="Proteomes" id="UP000324575"/>
    </source>
</evidence>
<comment type="function">
    <text evidence="11">Catalyzes the cleavage of 2-amino-3-ketobutyrate to glycine and acetyl-CoA.</text>
</comment>
<evidence type="ECO:0000256" key="4">
    <source>
        <dbReference type="ARBA" id="ARBA00022679"/>
    </source>
</evidence>
<feature type="binding site" evidence="11">
    <location>
        <begin position="295"/>
        <end position="296"/>
    </location>
    <ligand>
        <name>pyridoxal 5'-phosphate</name>
        <dbReference type="ChEBI" id="CHEBI:597326"/>
        <note>ligand shared between dimeric partners</note>
    </ligand>
</feature>
<dbReference type="GO" id="GO:0030148">
    <property type="term" value="P:sphingolipid biosynthetic process"/>
    <property type="evidence" value="ECO:0007669"/>
    <property type="project" value="UniProtKB-ARBA"/>
</dbReference>
<dbReference type="CDD" id="cd06454">
    <property type="entry name" value="KBL_like"/>
    <property type="match status" value="1"/>
</dbReference>
<accession>A0A5M8P036</accession>
<evidence type="ECO:0000256" key="9">
    <source>
        <dbReference type="ARBA" id="ARBA00047854"/>
    </source>
</evidence>
<comment type="cofactor">
    <cofactor evidence="11">
        <name>pyridoxal 5'-phosphate</name>
        <dbReference type="ChEBI" id="CHEBI:597326"/>
    </cofactor>
    <text evidence="11">Binds 1 pyridoxal phosphate per subunit.</text>
</comment>
<dbReference type="FunFam" id="3.40.640.10:FF:000006">
    <property type="entry name" value="5-aminolevulinate synthase, mitochondrial"/>
    <property type="match status" value="1"/>
</dbReference>
<dbReference type="PANTHER" id="PTHR13693:SF102">
    <property type="entry name" value="2-AMINO-3-KETOBUTYRATE COENZYME A LIGASE, MITOCHONDRIAL"/>
    <property type="match status" value="1"/>
</dbReference>
<sequence length="419" mass="46297">MYICKSFLKPSNITILNYIKNMSAYSKFQEHLQIELAEIQSAGLYKQERVIASPQSVKIRLQNGQEVLNFCANNYLGLSDNAGLIAAAEKAMKERGYGMSSVRFICGTQDLHKELERTIAHFFGTEDTILYAACFDANGGVFEPLLMEDDAIISDSLNHASIIDGVRLCKAVRYRYANANMEDLECQLKAAQAQRFRLVVTDGVFSMDGNVAPLDKIYALAQKYDAMVMVDESHSAGVVGQTGRGTTEQFNLRGKIEILTGTLGKAFGGAIGGFTTGKKEIIDLLRQRSRPYLFSNSVPPSVAGAGIYTFQLLDKSNDLQDKLHKNTTYFVEKMVQAGFDIKPTQSAICAVMLYDAKLSQEMANKLAEEGIYVTGFYYPVVPKGQARIRLQISAAHETAQLDKCVEAFVKTGKELDVIK</sequence>
<evidence type="ECO:0000256" key="8">
    <source>
        <dbReference type="ARBA" id="ARBA00023315"/>
    </source>
</evidence>
<dbReference type="InterPro" id="IPR011282">
    <property type="entry name" value="2am3keto_CoA_ligase"/>
</dbReference>
<dbReference type="GO" id="GO:0008890">
    <property type="term" value="F:glycine C-acetyltransferase activity"/>
    <property type="evidence" value="ECO:0007669"/>
    <property type="project" value="UniProtKB-UniRule"/>
</dbReference>
<organism evidence="13 14">
    <name type="scientific">Candidatus Ordinivivax streblomastigis</name>
    <dbReference type="NCBI Taxonomy" id="2540710"/>
    <lineage>
        <taxon>Bacteria</taxon>
        <taxon>Pseudomonadati</taxon>
        <taxon>Bacteroidota</taxon>
        <taxon>Bacteroidia</taxon>
        <taxon>Bacteroidales</taxon>
        <taxon>Candidatus Ordinivivax</taxon>
    </lineage>
</organism>
<keyword evidence="6" id="KW-0746">Sphingolipid metabolism</keyword>
<keyword evidence="8 11" id="KW-0012">Acyltransferase</keyword>
<evidence type="ECO:0000256" key="5">
    <source>
        <dbReference type="ARBA" id="ARBA00022898"/>
    </source>
</evidence>
<dbReference type="Proteomes" id="UP000324575">
    <property type="component" value="Unassembled WGS sequence"/>
</dbReference>
<comment type="catalytic activity">
    <reaction evidence="9">
        <text>L-serine + hexadecanoyl-CoA + H(+) = 3-oxosphinganine + CO2 + CoA</text>
        <dbReference type="Rhea" id="RHEA:14761"/>
        <dbReference type="ChEBI" id="CHEBI:15378"/>
        <dbReference type="ChEBI" id="CHEBI:16526"/>
        <dbReference type="ChEBI" id="CHEBI:33384"/>
        <dbReference type="ChEBI" id="CHEBI:57287"/>
        <dbReference type="ChEBI" id="CHEBI:57379"/>
        <dbReference type="ChEBI" id="CHEBI:58299"/>
        <dbReference type="EC" id="2.3.1.50"/>
    </reaction>
    <physiologicalReaction direction="left-to-right" evidence="9">
        <dbReference type="Rhea" id="RHEA:14762"/>
    </physiologicalReaction>
</comment>
<dbReference type="Gene3D" id="3.40.640.10">
    <property type="entry name" value="Type I PLP-dependent aspartate aminotransferase-like (Major domain)"/>
    <property type="match status" value="1"/>
</dbReference>
<dbReference type="GO" id="GO:0019518">
    <property type="term" value="P:L-threonine catabolic process to glycine"/>
    <property type="evidence" value="ECO:0007669"/>
    <property type="project" value="UniProtKB-UniRule"/>
</dbReference>
<feature type="binding site" description="in other chain" evidence="11">
    <location>
        <begin position="134"/>
        <end position="135"/>
    </location>
    <ligand>
        <name>pyridoxal 5'-phosphate</name>
        <dbReference type="ChEBI" id="CHEBI:597326"/>
        <note>ligand shared between dimeric partners</note>
    </ligand>
</feature>
<feature type="binding site" description="in other chain" evidence="11">
    <location>
        <begin position="262"/>
        <end position="265"/>
    </location>
    <ligand>
        <name>pyridoxal 5'-phosphate</name>
        <dbReference type="ChEBI" id="CHEBI:597326"/>
        <note>ligand shared between dimeric partners</note>
    </ligand>
</feature>
<dbReference type="UniPathway" id="UPA00046">
    <property type="reaction ID" value="UER00506"/>
</dbReference>
<evidence type="ECO:0000256" key="3">
    <source>
        <dbReference type="ARBA" id="ARBA00008392"/>
    </source>
</evidence>
<dbReference type="GO" id="GO:0004758">
    <property type="term" value="F:serine C-palmitoyltransferase activity"/>
    <property type="evidence" value="ECO:0007669"/>
    <property type="project" value="UniProtKB-EC"/>
</dbReference>
<evidence type="ECO:0000313" key="13">
    <source>
        <dbReference type="EMBL" id="KAA6301748.1"/>
    </source>
</evidence>
<dbReference type="InterPro" id="IPR015421">
    <property type="entry name" value="PyrdxlP-dep_Trfase_major"/>
</dbReference>
<dbReference type="GO" id="GO:0005829">
    <property type="term" value="C:cytosol"/>
    <property type="evidence" value="ECO:0007669"/>
    <property type="project" value="TreeGrafter"/>
</dbReference>
<dbReference type="EC" id="2.3.1.29" evidence="11"/>
<dbReference type="Pfam" id="PF00155">
    <property type="entry name" value="Aminotran_1_2"/>
    <property type="match status" value="1"/>
</dbReference>
<comment type="function">
    <text evidence="10">Involved in de novo bacterial ceramide synthesis. Catalyzes the condensation of L-serine with palmitoyl-CoA (hexadecanoyl-CoA) to produce 3-oxosphinganine. Also capable of using alanine as substrate leading to the formation of 1-deoxysphinganine (1-deoxySa). Contributes to the levels of endogenous sphingolipids in its host.</text>
</comment>
<feature type="domain" description="Aminotransferase class I/classII large" evidence="12">
    <location>
        <begin position="66"/>
        <end position="408"/>
    </location>
</feature>
<dbReference type="SUPFAM" id="SSF53383">
    <property type="entry name" value="PLP-dependent transferases"/>
    <property type="match status" value="1"/>
</dbReference>
<dbReference type="NCBIfam" id="NF005394">
    <property type="entry name" value="PRK06939.1"/>
    <property type="match status" value="1"/>
</dbReference>
<dbReference type="EMBL" id="SNRX01000014">
    <property type="protein sequence ID" value="KAA6301748.1"/>
    <property type="molecule type" value="Genomic_DNA"/>
</dbReference>
<evidence type="ECO:0000256" key="7">
    <source>
        <dbReference type="ARBA" id="ARBA00023098"/>
    </source>
</evidence>
<evidence type="ECO:0000256" key="6">
    <source>
        <dbReference type="ARBA" id="ARBA00022919"/>
    </source>
</evidence>
<evidence type="ECO:0000256" key="10">
    <source>
        <dbReference type="ARBA" id="ARBA00055827"/>
    </source>
</evidence>
<dbReference type="PANTHER" id="PTHR13693">
    <property type="entry name" value="CLASS II AMINOTRANSFERASE/8-AMINO-7-OXONONANOATE SYNTHASE"/>
    <property type="match status" value="1"/>
</dbReference>
<dbReference type="AlphaFoldDB" id="A0A5M8P036"/>
<feature type="binding site" description="in other chain" evidence="11">
    <location>
        <position position="206"/>
    </location>
    <ligand>
        <name>pyridoxal 5'-phosphate</name>
        <dbReference type="ChEBI" id="CHEBI:597326"/>
        <note>ligand shared between dimeric partners</note>
    </ligand>
</feature>
<feature type="binding site" description="in other chain" evidence="11">
    <location>
        <begin position="231"/>
        <end position="234"/>
    </location>
    <ligand>
        <name>pyridoxal 5'-phosphate</name>
        <dbReference type="ChEBI" id="CHEBI:597326"/>
        <note>ligand shared between dimeric partners</note>
    </ligand>
</feature>
<dbReference type="GO" id="GO:0030170">
    <property type="term" value="F:pyridoxal phosphate binding"/>
    <property type="evidence" value="ECO:0007669"/>
    <property type="project" value="UniProtKB-UniRule"/>
</dbReference>
<dbReference type="NCBIfam" id="TIGR01822">
    <property type="entry name" value="2am3keto_CoA"/>
    <property type="match status" value="1"/>
</dbReference>
<comment type="pathway">
    <text evidence="11">Amino-acid degradation; L-threonine degradation via oxydo-reductase pathway; glycine from L-threonine: step 2/2.</text>
</comment>
<comment type="pathway">
    <text evidence="2">Sphingolipid metabolism.</text>
</comment>